<dbReference type="STRING" id="404692.A0A0J7BFJ2"/>
<dbReference type="OrthoDB" id="4188324at2759"/>
<gene>
    <name evidence="2" type="ORF">CIRG_08628</name>
</gene>
<dbReference type="EMBL" id="DS028098">
    <property type="protein sequence ID" value="KMP08947.1"/>
    <property type="molecule type" value="Genomic_DNA"/>
</dbReference>
<accession>A0A0J7BFJ2</accession>
<sequence length="390" mass="44201">MPPPAPFNPTFSVNFKPWAPPHPKSLNLHSLVASCFLSSKFCHNSPCNTLCNTPHNTPCNTDHDSTAVKYYLDTVIRFDLQAAALEFPSDEAVQRAAHGLLLDADITAPTELPDDLQGHFDNDPTLTELSDKKAELLEAIKTLGFPNMLAAKGKTPLYNEWKNMKAKLQREKERLRTELMRVARDRHFRSAGTERMNRYLKGTAEVNPTRPIPPPLPVLQIPERERLVELIQQWGVRPAGDEGSRLACLRLWIGLQRRKEPRRPGKHKKQHLAQLQAPKPGSVSVAVAIVIPAKRATPVEMHPLTCPFCMADESLPDGDRFKIWDRLNKVWDHVEKNVHRNELEAYSSGTKPCGLCKMKGAVFVPSSTMEFKRHILDTRKWRFRGCRLNV</sequence>
<dbReference type="PANTHER" id="PTHR37535:SF3">
    <property type="entry name" value="FLUG DOMAIN-CONTAINING PROTEIN"/>
    <property type="match status" value="1"/>
</dbReference>
<dbReference type="Pfam" id="PF11917">
    <property type="entry name" value="DUF3435"/>
    <property type="match status" value="1"/>
</dbReference>
<organism evidence="2 3">
    <name type="scientific">Coccidioides immitis RMSCC 2394</name>
    <dbReference type="NCBI Taxonomy" id="404692"/>
    <lineage>
        <taxon>Eukaryota</taxon>
        <taxon>Fungi</taxon>
        <taxon>Dikarya</taxon>
        <taxon>Ascomycota</taxon>
        <taxon>Pezizomycotina</taxon>
        <taxon>Eurotiomycetes</taxon>
        <taxon>Eurotiomycetidae</taxon>
        <taxon>Onygenales</taxon>
        <taxon>Onygenaceae</taxon>
        <taxon>Coccidioides</taxon>
    </lineage>
</organism>
<dbReference type="InterPro" id="IPR021842">
    <property type="entry name" value="DUF3435"/>
</dbReference>
<evidence type="ECO:0000256" key="1">
    <source>
        <dbReference type="SAM" id="Coils"/>
    </source>
</evidence>
<evidence type="ECO:0000313" key="2">
    <source>
        <dbReference type="EMBL" id="KMP08947.1"/>
    </source>
</evidence>
<dbReference type="Proteomes" id="UP000054565">
    <property type="component" value="Unassembled WGS sequence"/>
</dbReference>
<name>A0A0J7BFJ2_COCIT</name>
<feature type="coiled-coil region" evidence="1">
    <location>
        <begin position="158"/>
        <end position="185"/>
    </location>
</feature>
<dbReference type="PANTHER" id="PTHR37535">
    <property type="entry name" value="FLUG DOMAIN PROTEIN"/>
    <property type="match status" value="1"/>
</dbReference>
<reference evidence="3" key="1">
    <citation type="journal article" date="2010" name="Genome Res.">
        <title>Population genomic sequencing of Coccidioides fungi reveals recent hybridization and transposon control.</title>
        <authorList>
            <person name="Neafsey D.E."/>
            <person name="Barker B.M."/>
            <person name="Sharpton T.J."/>
            <person name="Stajich J.E."/>
            <person name="Park D.J."/>
            <person name="Whiston E."/>
            <person name="Hung C.-Y."/>
            <person name="McMahan C."/>
            <person name="White J."/>
            <person name="Sykes S."/>
            <person name="Heiman D."/>
            <person name="Young S."/>
            <person name="Zeng Q."/>
            <person name="Abouelleil A."/>
            <person name="Aftuck L."/>
            <person name="Bessette D."/>
            <person name="Brown A."/>
            <person name="FitzGerald M."/>
            <person name="Lui A."/>
            <person name="Macdonald J.P."/>
            <person name="Priest M."/>
            <person name="Orbach M.J."/>
            <person name="Galgiani J.N."/>
            <person name="Kirkland T.N."/>
            <person name="Cole G.T."/>
            <person name="Birren B.W."/>
            <person name="Henn M.R."/>
            <person name="Taylor J.W."/>
            <person name="Rounsley S.D."/>
        </authorList>
    </citation>
    <scope>NUCLEOTIDE SEQUENCE [LARGE SCALE GENOMIC DNA]</scope>
    <source>
        <strain evidence="3">RMSCC 2394</strain>
    </source>
</reference>
<dbReference type="AlphaFoldDB" id="A0A0J7BFJ2"/>
<proteinExistence type="predicted"/>
<keyword evidence="1" id="KW-0175">Coiled coil</keyword>
<evidence type="ECO:0000313" key="3">
    <source>
        <dbReference type="Proteomes" id="UP000054565"/>
    </source>
</evidence>
<protein>
    <submittedName>
        <fullName evidence="2">Uncharacterized protein</fullName>
    </submittedName>
</protein>